<sequence>MSNEIERIIWISAIKPDMEEAFLTELAGADASLKKRLKQQGVETCSVFREGRYLFTYLEQLQGGNSDSAGSRVERARLWAAEEKLSALLETWPSIGGAGGSLELRMNDIFHDDLPQPDVPWRHPDYRPTQRVGSLSRLKPDQYASYVFLHYQLQEEKPRLFNKYYMIGSLGEYIFSYQELPAIVEPPRKGLLSTKETPPDWGVAMEPHFEPWTDKPEAERLWCVLEELFYMGRGE</sequence>
<comment type="caution">
    <text evidence="1">The sequence shown here is derived from an EMBL/GenBank/DDBJ whole genome shotgun (WGS) entry which is preliminary data.</text>
</comment>
<accession>A0ABS5CHL8</accession>
<evidence type="ECO:0000313" key="2">
    <source>
        <dbReference type="Proteomes" id="UP000673394"/>
    </source>
</evidence>
<keyword evidence="2" id="KW-1185">Reference proteome</keyword>
<proteinExistence type="predicted"/>
<dbReference type="EMBL" id="JAGKSP010000010">
    <property type="protein sequence ID" value="MBP3965359.1"/>
    <property type="molecule type" value="Genomic_DNA"/>
</dbReference>
<name>A0ABS5CHL8_9BACL</name>
<dbReference type="RefSeq" id="WP_210661709.1">
    <property type="nucleotide sequence ID" value="NZ_JAGKSP010000010.1"/>
</dbReference>
<protein>
    <submittedName>
        <fullName evidence="1">Uncharacterized protein</fullName>
    </submittedName>
</protein>
<evidence type="ECO:0000313" key="1">
    <source>
        <dbReference type="EMBL" id="MBP3965359.1"/>
    </source>
</evidence>
<dbReference type="Proteomes" id="UP000673394">
    <property type="component" value="Unassembled WGS sequence"/>
</dbReference>
<organism evidence="1 2">
    <name type="scientific">Paenibacillus lignilyticus</name>
    <dbReference type="NCBI Taxonomy" id="1172615"/>
    <lineage>
        <taxon>Bacteria</taxon>
        <taxon>Bacillati</taxon>
        <taxon>Bacillota</taxon>
        <taxon>Bacilli</taxon>
        <taxon>Bacillales</taxon>
        <taxon>Paenibacillaceae</taxon>
        <taxon>Paenibacillus</taxon>
    </lineage>
</organism>
<reference evidence="1 2" key="1">
    <citation type="submission" date="2021-04" db="EMBL/GenBank/DDBJ databases">
        <title>Paenibacillus sp. DLE-14 whole genome sequence.</title>
        <authorList>
            <person name="Ham Y.J."/>
        </authorList>
    </citation>
    <scope>NUCLEOTIDE SEQUENCE [LARGE SCALE GENOMIC DNA]</scope>
    <source>
        <strain evidence="1 2">DLE-14</strain>
    </source>
</reference>
<gene>
    <name evidence="1" type="ORF">I8J30_21850</name>
</gene>